<feature type="transmembrane region" description="Helical" evidence="6">
    <location>
        <begin position="176"/>
        <end position="193"/>
    </location>
</feature>
<evidence type="ECO:0000313" key="8">
    <source>
        <dbReference type="Proteomes" id="UP001595722"/>
    </source>
</evidence>
<dbReference type="EMBL" id="JBHRYB010000005">
    <property type="protein sequence ID" value="MFC3679887.1"/>
    <property type="molecule type" value="Genomic_DNA"/>
</dbReference>
<gene>
    <name evidence="7" type="ORF">ACFOMG_07150</name>
</gene>
<reference evidence="8" key="1">
    <citation type="journal article" date="2019" name="Int. J. Syst. Evol. Microbiol.">
        <title>The Global Catalogue of Microorganisms (GCM) 10K type strain sequencing project: providing services to taxonomists for standard genome sequencing and annotation.</title>
        <authorList>
            <consortium name="The Broad Institute Genomics Platform"/>
            <consortium name="The Broad Institute Genome Sequencing Center for Infectious Disease"/>
            <person name="Wu L."/>
            <person name="Ma J."/>
        </authorList>
    </citation>
    <scope>NUCLEOTIDE SEQUENCE [LARGE SCALE GENOMIC DNA]</scope>
    <source>
        <strain evidence="8">KCTC 42424</strain>
    </source>
</reference>
<comment type="subcellular location">
    <subcellularLocation>
        <location evidence="1">Cell membrane</location>
        <topology evidence="1">Multi-pass membrane protein</topology>
    </subcellularLocation>
</comment>
<comment type="caution">
    <text evidence="7">The sequence shown here is derived from an EMBL/GenBank/DDBJ whole genome shotgun (WGS) entry which is preliminary data.</text>
</comment>
<evidence type="ECO:0000256" key="4">
    <source>
        <dbReference type="ARBA" id="ARBA00022989"/>
    </source>
</evidence>
<feature type="transmembrane region" description="Helical" evidence="6">
    <location>
        <begin position="6"/>
        <end position="27"/>
    </location>
</feature>
<evidence type="ECO:0000256" key="6">
    <source>
        <dbReference type="SAM" id="Phobius"/>
    </source>
</evidence>
<feature type="transmembrane region" description="Helical" evidence="6">
    <location>
        <begin position="135"/>
        <end position="156"/>
    </location>
</feature>
<name>A0ABV7VT89_9GAMM</name>
<evidence type="ECO:0000256" key="1">
    <source>
        <dbReference type="ARBA" id="ARBA00004651"/>
    </source>
</evidence>
<keyword evidence="2" id="KW-1003">Cell membrane</keyword>
<dbReference type="PANTHER" id="PTHR30086:SF20">
    <property type="entry name" value="ARGININE EXPORTER PROTEIN ARGO-RELATED"/>
    <property type="match status" value="1"/>
</dbReference>
<keyword evidence="8" id="KW-1185">Reference proteome</keyword>
<accession>A0ABV7VT89</accession>
<organism evidence="7 8">
    <name type="scientific">Bacterioplanoides pacificum</name>
    <dbReference type="NCBI Taxonomy" id="1171596"/>
    <lineage>
        <taxon>Bacteria</taxon>
        <taxon>Pseudomonadati</taxon>
        <taxon>Pseudomonadota</taxon>
        <taxon>Gammaproteobacteria</taxon>
        <taxon>Oceanospirillales</taxon>
        <taxon>Oceanospirillaceae</taxon>
        <taxon>Bacterioplanoides</taxon>
    </lineage>
</organism>
<keyword evidence="5 6" id="KW-0472">Membrane</keyword>
<feature type="transmembrane region" description="Helical" evidence="6">
    <location>
        <begin position="34"/>
        <end position="56"/>
    </location>
</feature>
<dbReference type="InterPro" id="IPR001123">
    <property type="entry name" value="LeuE-type"/>
</dbReference>
<sequence length="194" mass="20722">MLEIILYAVGVMYTPGPVNFIGLNSGIQKQSGMLSFFVGVSTGMTILFLTASFVSAQLISDTLLQCTAALGTAYIVWLSYKIFRSDVSGQGDEKVRPLAFADGVLMQILNPKGLSVALPLATVQFPAAGITGGSLVAWSVGLAFLGLGAPSLYYGFGRLLGRRIYQTSYLKWINRLMAVFLLVVAVNMGMVAFS</sequence>
<evidence type="ECO:0000256" key="5">
    <source>
        <dbReference type="ARBA" id="ARBA00023136"/>
    </source>
</evidence>
<keyword evidence="3 6" id="KW-0812">Transmembrane</keyword>
<evidence type="ECO:0000256" key="3">
    <source>
        <dbReference type="ARBA" id="ARBA00022692"/>
    </source>
</evidence>
<evidence type="ECO:0000256" key="2">
    <source>
        <dbReference type="ARBA" id="ARBA00022475"/>
    </source>
</evidence>
<dbReference type="Pfam" id="PF01810">
    <property type="entry name" value="LysE"/>
    <property type="match status" value="1"/>
</dbReference>
<dbReference type="RefSeq" id="WP_376865690.1">
    <property type="nucleotide sequence ID" value="NZ_JBHRYB010000005.1"/>
</dbReference>
<evidence type="ECO:0000313" key="7">
    <source>
        <dbReference type="EMBL" id="MFC3679887.1"/>
    </source>
</evidence>
<keyword evidence="4 6" id="KW-1133">Transmembrane helix</keyword>
<dbReference type="Proteomes" id="UP001595722">
    <property type="component" value="Unassembled WGS sequence"/>
</dbReference>
<proteinExistence type="predicted"/>
<dbReference type="PANTHER" id="PTHR30086">
    <property type="entry name" value="ARGININE EXPORTER PROTEIN ARGO"/>
    <property type="match status" value="1"/>
</dbReference>
<protein>
    <submittedName>
        <fullName evidence="7">LysE family translocator</fullName>
    </submittedName>
</protein>